<evidence type="ECO:0000313" key="2">
    <source>
        <dbReference type="EMBL" id="MBZ1349508.1"/>
    </source>
</evidence>
<organism evidence="2 3">
    <name type="scientific">Zwartia hollandica</name>
    <dbReference type="NCBI Taxonomy" id="324606"/>
    <lineage>
        <taxon>Bacteria</taxon>
        <taxon>Pseudomonadati</taxon>
        <taxon>Pseudomonadota</taxon>
        <taxon>Betaproteobacteria</taxon>
        <taxon>Burkholderiales</taxon>
        <taxon>Alcaligenaceae</taxon>
        <taxon>Zwartia</taxon>
    </lineage>
</organism>
<sequence>MRKSIVLAVVRSDLLEEVFQASWLKYLAWRFRSQRADYYLYLADLIDGTGGTKTLFSIFQDDAQRMRKRNCRGALSEVWLERYPLVGGDLFATWFGSIPLEDLIAIQNAQSTGAQALVSTLRKLSEMCRLLDRAKTIFVQTALVGFVALLVAIGALMSIPIYTAEHLARVFSAVPAELYGQWTNALQLCATWLRALWLLALLVLFGMIVGVLWSLPNGVGVWRRKLDHFGVWLLYRRLHSIRFLSLLRVLLDRQGSAGTRLRHALTLQARHVSPWLDWHLQCMLQGIDQGCSVIEALDTGLIDSDIWWYFVDMVYTLGLDTALERTGERLASNSLRSIHKQAIFLRWTLLFSALAIVLGVLFWHFQVFDELRYALTIHYAH</sequence>
<keyword evidence="3" id="KW-1185">Reference proteome</keyword>
<feature type="transmembrane region" description="Helical" evidence="1">
    <location>
        <begin position="137"/>
        <end position="162"/>
    </location>
</feature>
<feature type="transmembrane region" description="Helical" evidence="1">
    <location>
        <begin position="195"/>
        <end position="215"/>
    </location>
</feature>
<reference evidence="2" key="1">
    <citation type="submission" date="2021-07" db="EMBL/GenBank/DDBJ databases">
        <title>New genus and species of the family Alcaligenaceae.</title>
        <authorList>
            <person name="Hahn M.W."/>
        </authorList>
    </citation>
    <scope>NUCLEOTIDE SEQUENCE</scope>
    <source>
        <strain evidence="2">LF4-65</strain>
    </source>
</reference>
<keyword evidence="1" id="KW-1133">Transmembrane helix</keyword>
<keyword evidence="1" id="KW-0472">Membrane</keyword>
<protein>
    <submittedName>
        <fullName evidence="2">General secretion pathway protein</fullName>
    </submittedName>
</protein>
<dbReference type="Proteomes" id="UP000739565">
    <property type="component" value="Unassembled WGS sequence"/>
</dbReference>
<proteinExistence type="predicted"/>
<dbReference type="AlphaFoldDB" id="A0A953N8F3"/>
<feature type="transmembrane region" description="Helical" evidence="1">
    <location>
        <begin position="344"/>
        <end position="365"/>
    </location>
</feature>
<name>A0A953N8F3_9BURK</name>
<evidence type="ECO:0000256" key="1">
    <source>
        <dbReference type="SAM" id="Phobius"/>
    </source>
</evidence>
<dbReference type="RefSeq" id="WP_259659929.1">
    <property type="nucleotide sequence ID" value="NZ_JAHXRI010000004.1"/>
</dbReference>
<dbReference type="EMBL" id="JAHXRI010000004">
    <property type="protein sequence ID" value="MBZ1349508.1"/>
    <property type="molecule type" value="Genomic_DNA"/>
</dbReference>
<evidence type="ECO:0000313" key="3">
    <source>
        <dbReference type="Proteomes" id="UP000739565"/>
    </source>
</evidence>
<comment type="caution">
    <text evidence="2">The sequence shown here is derived from an EMBL/GenBank/DDBJ whole genome shotgun (WGS) entry which is preliminary data.</text>
</comment>
<gene>
    <name evidence="2" type="ORF">KZZ10_02515</name>
</gene>
<accession>A0A953N8F3</accession>
<keyword evidence="1" id="KW-0812">Transmembrane</keyword>